<dbReference type="KEGG" id="trb:HB776_23080"/>
<dbReference type="RefSeq" id="WP_093757685.1">
    <property type="nucleotide sequence ID" value="NZ_CP050292.1"/>
</dbReference>
<organism evidence="1 2">
    <name type="scientific">Tardiphaga robiniae</name>
    <dbReference type="NCBI Taxonomy" id="943830"/>
    <lineage>
        <taxon>Bacteria</taxon>
        <taxon>Pseudomonadati</taxon>
        <taxon>Pseudomonadota</taxon>
        <taxon>Alphaproteobacteria</taxon>
        <taxon>Hyphomicrobiales</taxon>
        <taxon>Nitrobacteraceae</taxon>
        <taxon>Tardiphaga</taxon>
    </lineage>
</organism>
<name>A0A7G6U427_9BRAD</name>
<protein>
    <submittedName>
        <fullName evidence="1">Uncharacterized protein</fullName>
    </submittedName>
</protein>
<dbReference type="Proteomes" id="UP000515291">
    <property type="component" value="Chromosome"/>
</dbReference>
<evidence type="ECO:0000313" key="2">
    <source>
        <dbReference type="Proteomes" id="UP000515291"/>
    </source>
</evidence>
<dbReference type="EMBL" id="CP050292">
    <property type="protein sequence ID" value="QND73759.1"/>
    <property type="molecule type" value="Genomic_DNA"/>
</dbReference>
<accession>A0A7G6U427</accession>
<evidence type="ECO:0000313" key="1">
    <source>
        <dbReference type="EMBL" id="QND73759.1"/>
    </source>
</evidence>
<gene>
    <name evidence="1" type="ORF">HB776_23080</name>
</gene>
<proteinExistence type="predicted"/>
<dbReference type="AlphaFoldDB" id="A0A7G6U427"/>
<sequence length="113" mass="12469">MKTIRFILGVATALAVTVPAHGQPAGTRPDLPFTATLSNATPLAFGMAADDAARILGTPLTYVSGRPGDEIYLAIRTFGGSGFFDRRDRLYLQFRKGRLTGWKGDWGRHWMWQ</sequence>
<reference evidence="2" key="1">
    <citation type="journal article" date="2020" name="Mol. Plant Microbe">
        <title>Rhizobial microsymbionts of the narrowly endemic Oxytropis species growing in Kamchatka are characterized by significant genetic diversity and possess a set of genes that are associated with T3SS and T6SS secretion systems and can affect the development of symbiosis.</title>
        <authorList>
            <person name="Safronova V."/>
            <person name="Guro P."/>
            <person name="Sazanova A."/>
            <person name="Kuznetsova I."/>
            <person name="Belimov A."/>
            <person name="Yakubov V."/>
            <person name="Chirak E."/>
            <person name="Afonin A."/>
            <person name="Gogolev Y."/>
            <person name="Andronov E."/>
            <person name="Tikhonovich I."/>
        </authorList>
    </citation>
    <scope>NUCLEOTIDE SEQUENCE [LARGE SCALE GENOMIC DNA]</scope>
    <source>
        <strain evidence="2">581</strain>
    </source>
</reference>